<feature type="compositionally biased region" description="Basic and acidic residues" evidence="1">
    <location>
        <begin position="143"/>
        <end position="162"/>
    </location>
</feature>
<feature type="compositionally biased region" description="Basic residues" evidence="1">
    <location>
        <begin position="187"/>
        <end position="208"/>
    </location>
</feature>
<feature type="region of interest" description="Disordered" evidence="1">
    <location>
        <begin position="1"/>
        <end position="30"/>
    </location>
</feature>
<feature type="compositionally biased region" description="Basic and acidic residues" evidence="1">
    <location>
        <begin position="49"/>
        <end position="69"/>
    </location>
</feature>
<evidence type="ECO:0000313" key="2">
    <source>
        <dbReference type="EMBL" id="NEE15868.1"/>
    </source>
</evidence>
<sequence>MRAQAQKRSNAVRVGGRPTPRPVTATAPPPLVALQRAACNAAVTRAIQRARDEHHPEGERSEAGGRDGDGPVPVQRRPSALDAVGSPGRPWSPASRGWLQQPEGKRLLVATLRWQQDIEDRAQGMPPAEATRSDYQLGRHRAIHADETPQSEKDQLEGKRNEQIFQTFVRTLLPPGISDDVPDAGQHRQRGRRRARPGLRRSRQRPHPGRPGSPGRHRRHPCTGADSARTTWRSATTRRTGRGAGSWGRARSGPPVHGLQAPDQQA</sequence>
<organism evidence="2">
    <name type="scientific">Streptomyces sp. SID7499</name>
    <dbReference type="NCBI Taxonomy" id="2706086"/>
    <lineage>
        <taxon>Bacteria</taxon>
        <taxon>Bacillati</taxon>
        <taxon>Actinomycetota</taxon>
        <taxon>Actinomycetes</taxon>
        <taxon>Kitasatosporales</taxon>
        <taxon>Streptomycetaceae</taxon>
        <taxon>Streptomyces</taxon>
    </lineage>
</organism>
<proteinExistence type="predicted"/>
<protein>
    <submittedName>
        <fullName evidence="2">Uncharacterized protein</fullName>
    </submittedName>
</protein>
<dbReference type="EMBL" id="JAAGMN010005848">
    <property type="protein sequence ID" value="NEE15868.1"/>
    <property type="molecule type" value="Genomic_DNA"/>
</dbReference>
<feature type="region of interest" description="Disordered" evidence="1">
    <location>
        <begin position="45"/>
        <end position="102"/>
    </location>
</feature>
<evidence type="ECO:0000256" key="1">
    <source>
        <dbReference type="SAM" id="MobiDB-lite"/>
    </source>
</evidence>
<accession>A0A6G3XDI5</accession>
<reference evidence="2" key="1">
    <citation type="submission" date="2020-01" db="EMBL/GenBank/DDBJ databases">
        <title>Insect and environment-associated Actinomycetes.</title>
        <authorList>
            <person name="Currrie C."/>
            <person name="Chevrette M."/>
            <person name="Carlson C."/>
            <person name="Stubbendieck R."/>
            <person name="Wendt-Pienkowski E."/>
        </authorList>
    </citation>
    <scope>NUCLEOTIDE SEQUENCE</scope>
    <source>
        <strain evidence="2">SID7499</strain>
    </source>
</reference>
<name>A0A6G3XDI5_9ACTN</name>
<feature type="region of interest" description="Disordered" evidence="1">
    <location>
        <begin position="143"/>
        <end position="266"/>
    </location>
</feature>
<dbReference type="AlphaFoldDB" id="A0A6G3XDI5"/>
<comment type="caution">
    <text evidence="2">The sequence shown here is derived from an EMBL/GenBank/DDBJ whole genome shotgun (WGS) entry which is preliminary data.</text>
</comment>
<feature type="compositionally biased region" description="Low complexity" evidence="1">
    <location>
        <begin position="227"/>
        <end position="238"/>
    </location>
</feature>
<gene>
    <name evidence="2" type="ORF">G3M58_56555</name>
</gene>